<gene>
    <name evidence="1" type="ORF">EVAR_16818_1</name>
</gene>
<reference evidence="1 2" key="1">
    <citation type="journal article" date="2019" name="Commun. Biol.">
        <title>The bagworm genome reveals a unique fibroin gene that provides high tensile strength.</title>
        <authorList>
            <person name="Kono N."/>
            <person name="Nakamura H."/>
            <person name="Ohtoshi R."/>
            <person name="Tomita M."/>
            <person name="Numata K."/>
            <person name="Arakawa K."/>
        </authorList>
    </citation>
    <scope>NUCLEOTIDE SEQUENCE [LARGE SCALE GENOMIC DNA]</scope>
</reference>
<protein>
    <submittedName>
        <fullName evidence="1">Uncharacterized protein</fullName>
    </submittedName>
</protein>
<evidence type="ECO:0000313" key="2">
    <source>
        <dbReference type="Proteomes" id="UP000299102"/>
    </source>
</evidence>
<proteinExistence type="predicted"/>
<organism evidence="1 2">
    <name type="scientific">Eumeta variegata</name>
    <name type="common">Bagworm moth</name>
    <name type="synonym">Eumeta japonica</name>
    <dbReference type="NCBI Taxonomy" id="151549"/>
    <lineage>
        <taxon>Eukaryota</taxon>
        <taxon>Metazoa</taxon>
        <taxon>Ecdysozoa</taxon>
        <taxon>Arthropoda</taxon>
        <taxon>Hexapoda</taxon>
        <taxon>Insecta</taxon>
        <taxon>Pterygota</taxon>
        <taxon>Neoptera</taxon>
        <taxon>Endopterygota</taxon>
        <taxon>Lepidoptera</taxon>
        <taxon>Glossata</taxon>
        <taxon>Ditrysia</taxon>
        <taxon>Tineoidea</taxon>
        <taxon>Psychidae</taxon>
        <taxon>Oiketicinae</taxon>
        <taxon>Eumeta</taxon>
    </lineage>
</organism>
<dbReference type="OrthoDB" id="527990at2759"/>
<keyword evidence="2" id="KW-1185">Reference proteome</keyword>
<accession>A0A4C1V2V4</accession>
<dbReference type="EMBL" id="BGZK01000263">
    <property type="protein sequence ID" value="GBP32656.1"/>
    <property type="molecule type" value="Genomic_DNA"/>
</dbReference>
<sequence length="92" mass="10808">MLFYERQRKYETTGLDMPVTRRDWQRGMRLITPWPDYIVPGFNVTKCPFTCRSCATAVSLLLGRIGRWSGREIGGTRQLVMRFRACSRFIDL</sequence>
<dbReference type="Proteomes" id="UP000299102">
    <property type="component" value="Unassembled WGS sequence"/>
</dbReference>
<comment type="caution">
    <text evidence="1">The sequence shown here is derived from an EMBL/GenBank/DDBJ whole genome shotgun (WGS) entry which is preliminary data.</text>
</comment>
<evidence type="ECO:0000313" key="1">
    <source>
        <dbReference type="EMBL" id="GBP32656.1"/>
    </source>
</evidence>
<name>A0A4C1V2V4_EUMVA</name>
<dbReference type="AlphaFoldDB" id="A0A4C1V2V4"/>